<name>A0A2D0N741_FLAN2</name>
<dbReference type="AlphaFoldDB" id="A0A2D0N741"/>
<dbReference type="PROSITE" id="PS51257">
    <property type="entry name" value="PROKAR_LIPOPROTEIN"/>
    <property type="match status" value="1"/>
</dbReference>
<evidence type="ECO:0000313" key="2">
    <source>
        <dbReference type="EMBL" id="PHN04206.1"/>
    </source>
</evidence>
<dbReference type="RefSeq" id="WP_099152232.1">
    <property type="nucleotide sequence ID" value="NZ_PDUD01000026.1"/>
</dbReference>
<dbReference type="GO" id="GO:0016787">
    <property type="term" value="F:hydrolase activity"/>
    <property type="evidence" value="ECO:0007669"/>
    <property type="project" value="InterPro"/>
</dbReference>
<feature type="domain" description="3-keto-alpha-glucoside-1,2-lyase/3-keto-2-hydroxy-glucal hydratase" evidence="1">
    <location>
        <begin position="28"/>
        <end position="271"/>
    </location>
</feature>
<dbReference type="Pfam" id="PF06439">
    <property type="entry name" value="3keto-disac_hyd"/>
    <property type="match status" value="1"/>
</dbReference>
<protein>
    <recommendedName>
        <fullName evidence="1">3-keto-alpha-glucoside-1,2-lyase/3-keto-2-hydroxy-glucal hydratase domain-containing protein</fullName>
    </recommendedName>
</protein>
<dbReference type="OrthoDB" id="259356at2"/>
<sequence length="284" mass="31581">MIRKIILAWGVVFLIAGCKSTEQTTSADWQVLFNGTDLSGWDTYLNRPDLTQPQGETNQPIGLNNDPQKVFSVVREEGAPAIRISGQTFGGISTQAEFDNYHLQLTFKWGKQKWPPREQAKMDSGVLYHAVGPHGAANGSWMRSQELQVQQGDCGDYWGVSGAIFDIPARMNADSNYVYAPGAPLVTFKDRTPVGRHCIKQPDAEKSTGEWNVIDLYCSGDTAIHVINGQVNMILYNSRQLDGETERPLTKGKIEIQSEGAEIFYRDIRLRGIAGLPTEFLKND</sequence>
<dbReference type="Gene3D" id="2.60.120.560">
    <property type="entry name" value="Exo-inulinase, domain 1"/>
    <property type="match status" value="1"/>
</dbReference>
<evidence type="ECO:0000259" key="1">
    <source>
        <dbReference type="Pfam" id="PF06439"/>
    </source>
</evidence>
<dbReference type="EMBL" id="PDUD01000026">
    <property type="protein sequence ID" value="PHN04206.1"/>
    <property type="molecule type" value="Genomic_DNA"/>
</dbReference>
<gene>
    <name evidence="2" type="ORF">CRP01_21830</name>
</gene>
<dbReference type="Proteomes" id="UP000223913">
    <property type="component" value="Unassembled WGS sequence"/>
</dbReference>
<proteinExistence type="predicted"/>
<comment type="caution">
    <text evidence="2">The sequence shown here is derived from an EMBL/GenBank/DDBJ whole genome shotgun (WGS) entry which is preliminary data.</text>
</comment>
<accession>A0A2D0N741</accession>
<evidence type="ECO:0000313" key="3">
    <source>
        <dbReference type="Proteomes" id="UP000223913"/>
    </source>
</evidence>
<keyword evidence="3" id="KW-1185">Reference proteome</keyword>
<dbReference type="InterPro" id="IPR010496">
    <property type="entry name" value="AL/BT2_dom"/>
</dbReference>
<reference evidence="2 3" key="1">
    <citation type="submission" date="2017-10" db="EMBL/GenBank/DDBJ databases">
        <title>The draft genome sequence of Lewinella nigricans NBRC 102662.</title>
        <authorList>
            <person name="Wang K."/>
        </authorList>
    </citation>
    <scope>NUCLEOTIDE SEQUENCE [LARGE SCALE GENOMIC DNA]</scope>
    <source>
        <strain evidence="2 3">NBRC 102662</strain>
    </source>
</reference>
<organism evidence="2 3">
    <name type="scientific">Flavilitoribacter nigricans (strain ATCC 23147 / DSM 23189 / NBRC 102662 / NCIMB 1420 / SS-2)</name>
    <name type="common">Lewinella nigricans</name>
    <dbReference type="NCBI Taxonomy" id="1122177"/>
    <lineage>
        <taxon>Bacteria</taxon>
        <taxon>Pseudomonadati</taxon>
        <taxon>Bacteroidota</taxon>
        <taxon>Saprospiria</taxon>
        <taxon>Saprospirales</taxon>
        <taxon>Lewinellaceae</taxon>
        <taxon>Flavilitoribacter</taxon>
    </lineage>
</organism>